<dbReference type="SUPFAM" id="SSF48726">
    <property type="entry name" value="Immunoglobulin"/>
    <property type="match status" value="5"/>
</dbReference>
<feature type="non-terminal residue" evidence="6">
    <location>
        <position position="463"/>
    </location>
</feature>
<organism evidence="6 7">
    <name type="scientific">Polypterus senegalus</name>
    <name type="common">Senegal bichir</name>
    <dbReference type="NCBI Taxonomy" id="55291"/>
    <lineage>
        <taxon>Eukaryota</taxon>
        <taxon>Metazoa</taxon>
        <taxon>Chordata</taxon>
        <taxon>Craniata</taxon>
        <taxon>Vertebrata</taxon>
        <taxon>Euteleostomi</taxon>
        <taxon>Actinopterygii</taxon>
        <taxon>Polypteriformes</taxon>
        <taxon>Polypteridae</taxon>
        <taxon>Polypterus</taxon>
    </lineage>
</organism>
<comment type="caution">
    <text evidence="6">The sequence shown here is derived from an EMBL/GenBank/DDBJ whole genome shotgun (WGS) entry which is preliminary data.</text>
</comment>
<dbReference type="InterPro" id="IPR003599">
    <property type="entry name" value="Ig_sub"/>
</dbReference>
<dbReference type="CDD" id="cd00096">
    <property type="entry name" value="Ig"/>
    <property type="match status" value="3"/>
</dbReference>
<dbReference type="InterPro" id="IPR003598">
    <property type="entry name" value="Ig_sub2"/>
</dbReference>
<dbReference type="Gene3D" id="2.60.40.10">
    <property type="entry name" value="Immunoglobulins"/>
    <property type="match status" value="5"/>
</dbReference>
<evidence type="ECO:0000313" key="6">
    <source>
        <dbReference type="EMBL" id="MBN3290168.1"/>
    </source>
</evidence>
<feature type="non-terminal residue" evidence="6">
    <location>
        <position position="1"/>
    </location>
</feature>
<dbReference type="SMART" id="SM00409">
    <property type="entry name" value="IG"/>
    <property type="match status" value="5"/>
</dbReference>
<feature type="domain" description="Ig-like" evidence="5">
    <location>
        <begin position="111"/>
        <end position="192"/>
    </location>
</feature>
<evidence type="ECO:0000313" key="7">
    <source>
        <dbReference type="Proteomes" id="UP001166052"/>
    </source>
</evidence>
<feature type="domain" description="Ig-like" evidence="5">
    <location>
        <begin position="199"/>
        <end position="278"/>
    </location>
</feature>
<dbReference type="InterPro" id="IPR056386">
    <property type="entry name" value="Ig_CD22"/>
</dbReference>
<dbReference type="Pfam" id="PF13927">
    <property type="entry name" value="Ig_3"/>
    <property type="match status" value="2"/>
</dbReference>
<protein>
    <recommendedName>
        <fullName evidence="1">B-cell receptor CD22</fullName>
    </recommendedName>
    <alternativeName>
        <fullName evidence="2">Sialic acid-binding Ig-like lectin 2</fullName>
    </alternativeName>
</protein>
<evidence type="ECO:0000256" key="2">
    <source>
        <dbReference type="ARBA" id="ARBA00041781"/>
    </source>
</evidence>
<name>A0ABS2YUQ4_POLSE</name>
<dbReference type="EMBL" id="JAAWVN010006765">
    <property type="protein sequence ID" value="MBN3290168.1"/>
    <property type="molecule type" value="Genomic_DNA"/>
</dbReference>
<reference evidence="6" key="1">
    <citation type="journal article" date="2021" name="Cell">
        <title>Tracing the genetic footprints of vertebrate landing in non-teleost ray-finned fishes.</title>
        <authorList>
            <person name="Bi X."/>
            <person name="Wang K."/>
            <person name="Yang L."/>
            <person name="Pan H."/>
            <person name="Jiang H."/>
            <person name="Wei Q."/>
            <person name="Fang M."/>
            <person name="Yu H."/>
            <person name="Zhu C."/>
            <person name="Cai Y."/>
            <person name="He Y."/>
            <person name="Gan X."/>
            <person name="Zeng H."/>
            <person name="Yu D."/>
            <person name="Zhu Y."/>
            <person name="Jiang H."/>
            <person name="Qiu Q."/>
            <person name="Yang H."/>
            <person name="Zhang Y.E."/>
            <person name="Wang W."/>
            <person name="Zhu M."/>
            <person name="He S."/>
            <person name="Zhang G."/>
        </authorList>
    </citation>
    <scope>NUCLEOTIDE SEQUENCE</scope>
    <source>
        <strain evidence="6">Bchr_001</strain>
    </source>
</reference>
<gene>
    <name evidence="6" type="primary">Siglec1_7</name>
    <name evidence="6" type="ORF">GTO92_0019784</name>
</gene>
<dbReference type="PROSITE" id="PS50835">
    <property type="entry name" value="IG_LIKE"/>
    <property type="match status" value="4"/>
</dbReference>
<evidence type="ECO:0000256" key="4">
    <source>
        <dbReference type="ARBA" id="ARBA00046458"/>
    </source>
</evidence>
<dbReference type="InterPro" id="IPR036179">
    <property type="entry name" value="Ig-like_dom_sf"/>
</dbReference>
<accession>A0ABS2YUQ4</accession>
<evidence type="ECO:0000256" key="3">
    <source>
        <dbReference type="ARBA" id="ARBA00045430"/>
    </source>
</evidence>
<sequence>SQWAARYEPMKICALEGSTVTINCTYDHPADVNIQNEMWFFDSSESKTDYNQEKVVYRSDKQKEPNSQMNRVQFMGNKNKTCSVKISNVSREESGFYKFRFEGKDGWTRVPGVNVTITGLLVKASVQKLKENDNVTLRCSTICSLTDKVYVWYRNGQRLSETSKKLHIPRASYEDHSNFWCQNGNIKSPELPLNVEYAPRNAVITGHPNISIEEGESVTLFCTALSNPPSNFTWVKENSSHVEYGEQLHISKVNTSHAGAYHCQATNIHGTEKSEAVNLMVKDAPRNVVITGQPIACIEEETSVALHCKALANPPSNYTWVKENGGHVGSGEQLHISKFNMSHNGYYYCEATNIHGTAKSAAAHLTVNDPPRYAVITGQSNSSLEEGGSVTLYCKALANPTSNYTWVKENRSQVGSGEQLHICSVNRGHAGSYHCEATNRYGTAKSAVVILAFQGEHPQCIVG</sequence>
<comment type="function">
    <text evidence="3">Most highly expressed siglec (sialic acid-binding immunoglobulin-like lectin) on B-cells that plays a role in various aspects of B-cell biology including differentiation, antigen presentation, and trafficking to bone marrow. Binds to alpha 2,6-linked sialic acid residues of surface molecules such as CD22 itself, CD45 and IgM in a cis configuration. Can also bind to ligands on other cells as an adhesion molecule in a trans configuration. Acts as an inhibitory coreceptor on the surface of B-cells and inhibits B-cell receptor induced signaling, characterized by inhibition of the calcium mobilization and cellular activation. Mechanistically, the immunoreceptor tyrosine-based inhibitory motif domain is phosphorylated by the Src kinase LYN, which in turn leads to the recruitment of the protein tyrosine phosphatase 1/PTPN6, leading to the negative regulation of BCR signaling. If this negative signaling from is of sufficient strength, apoptosis of the B-cell can be induced.</text>
</comment>
<evidence type="ECO:0000259" key="5">
    <source>
        <dbReference type="PROSITE" id="PS50835"/>
    </source>
</evidence>
<dbReference type="InterPro" id="IPR007110">
    <property type="entry name" value="Ig-like_dom"/>
</dbReference>
<keyword evidence="7" id="KW-1185">Reference proteome</keyword>
<dbReference type="PANTHER" id="PTHR46013:SF4">
    <property type="entry name" value="B-CELL RECEPTOR CD22-RELATED"/>
    <property type="match status" value="1"/>
</dbReference>
<dbReference type="PANTHER" id="PTHR46013">
    <property type="entry name" value="VASCULAR CELL ADHESION MOLECULE 1"/>
    <property type="match status" value="1"/>
</dbReference>
<evidence type="ECO:0000256" key="1">
    <source>
        <dbReference type="ARBA" id="ARBA00040106"/>
    </source>
</evidence>
<feature type="domain" description="Ig-like" evidence="5">
    <location>
        <begin position="285"/>
        <end position="366"/>
    </location>
</feature>
<dbReference type="SMART" id="SM00408">
    <property type="entry name" value="IGc2"/>
    <property type="match status" value="4"/>
</dbReference>
<comment type="subunit">
    <text evidence="4">Predominantly monomer of isoform CD22-beta. Also found as heterodimer of isoform CD22-beta and a shorter isoform. Interacts with PTPN6/SHP-1, LYN, SYK, PIK3R1/PIK3R2 and PLCG1 upon phosphorylation. Interacts with GRB2, INPP5D and SHC1 upon phosphorylation. May form a complex with INPP5D/SHIP, GRB2 and SHC1.</text>
</comment>
<dbReference type="Pfam" id="PF13895">
    <property type="entry name" value="Ig_2"/>
    <property type="match status" value="2"/>
</dbReference>
<proteinExistence type="predicted"/>
<dbReference type="Pfam" id="PF24518">
    <property type="entry name" value="Ig_CD22"/>
    <property type="match status" value="1"/>
</dbReference>
<dbReference type="Proteomes" id="UP001166052">
    <property type="component" value="Unassembled WGS sequence"/>
</dbReference>
<feature type="domain" description="Ig-like" evidence="5">
    <location>
        <begin position="371"/>
        <end position="450"/>
    </location>
</feature>
<dbReference type="InterPro" id="IPR013783">
    <property type="entry name" value="Ig-like_fold"/>
</dbReference>